<feature type="transmembrane region" description="Helical" evidence="1">
    <location>
        <begin position="6"/>
        <end position="24"/>
    </location>
</feature>
<dbReference type="EMBL" id="JBGJLR010000014">
    <property type="protein sequence ID" value="MEZ2740259.1"/>
    <property type="molecule type" value="Genomic_DNA"/>
</dbReference>
<dbReference type="Proteomes" id="UP001567350">
    <property type="component" value="Unassembled WGS sequence"/>
</dbReference>
<comment type="caution">
    <text evidence="2">The sequence shown here is derived from an EMBL/GenBank/DDBJ whole genome shotgun (WGS) entry which is preliminary data.</text>
</comment>
<keyword evidence="1" id="KW-1133">Transmembrane helix</keyword>
<evidence type="ECO:0000313" key="3">
    <source>
        <dbReference type="Proteomes" id="UP001567350"/>
    </source>
</evidence>
<keyword evidence="1 2" id="KW-0812">Transmembrane</keyword>
<keyword evidence="3" id="KW-1185">Reference proteome</keyword>
<feature type="transmembrane region" description="Helical" evidence="1">
    <location>
        <begin position="45"/>
        <end position="66"/>
    </location>
</feature>
<dbReference type="InterPro" id="IPR021313">
    <property type="entry name" value="DUF2909"/>
</dbReference>
<sequence>MTYAIALFLLAIVVCLASAGFFMLRKSDAHNDEQRSKNMARALTVRVLLSVVLFVCLMLAWKLGYIQPTGLPVSR</sequence>
<evidence type="ECO:0000256" key="1">
    <source>
        <dbReference type="SAM" id="Phobius"/>
    </source>
</evidence>
<proteinExistence type="predicted"/>
<protein>
    <submittedName>
        <fullName evidence="2">Twin transmembrane helix small protein</fullName>
    </submittedName>
</protein>
<dbReference type="RefSeq" id="WP_370892920.1">
    <property type="nucleotide sequence ID" value="NZ_JBGJLR010000014.1"/>
</dbReference>
<evidence type="ECO:0000313" key="2">
    <source>
        <dbReference type="EMBL" id="MEZ2740259.1"/>
    </source>
</evidence>
<organism evidence="2 3">
    <name type="scientific">Comamonas jiangduensis</name>
    <dbReference type="NCBI Taxonomy" id="1194168"/>
    <lineage>
        <taxon>Bacteria</taxon>
        <taxon>Pseudomonadati</taxon>
        <taxon>Pseudomonadota</taxon>
        <taxon>Betaproteobacteria</taxon>
        <taxon>Burkholderiales</taxon>
        <taxon>Comamonadaceae</taxon>
        <taxon>Comamonas</taxon>
    </lineage>
</organism>
<reference evidence="2 3" key="1">
    <citation type="submission" date="2024-08" db="EMBL/GenBank/DDBJ databases">
        <authorList>
            <person name="Feng Z."/>
            <person name="Ronholm J."/>
        </authorList>
    </citation>
    <scope>NUCLEOTIDE SEQUENCE [LARGE SCALE GENOMIC DNA]</scope>
    <source>
        <strain evidence="2 3">4-AB0-8</strain>
    </source>
</reference>
<keyword evidence="1" id="KW-0472">Membrane</keyword>
<dbReference type="Pfam" id="PF11137">
    <property type="entry name" value="DUF2909"/>
    <property type="match status" value="1"/>
</dbReference>
<accession>A0ABV4IEH9</accession>
<gene>
    <name evidence="2" type="ORF">ACBP88_12525</name>
</gene>
<dbReference type="NCBIfam" id="NF033233">
    <property type="entry name" value="twin_helix"/>
    <property type="match status" value="1"/>
</dbReference>
<name>A0ABV4IEH9_9BURK</name>